<dbReference type="GO" id="GO:0016787">
    <property type="term" value="F:hydrolase activity"/>
    <property type="evidence" value="ECO:0007669"/>
    <property type="project" value="UniProtKB-KW"/>
</dbReference>
<feature type="domain" description="Amidohydrolase-related" evidence="2">
    <location>
        <begin position="4"/>
        <end position="278"/>
    </location>
</feature>
<dbReference type="RefSeq" id="WP_093158441.1">
    <property type="nucleotide sequence ID" value="NZ_FNEK01000035.1"/>
</dbReference>
<evidence type="ECO:0000259" key="2">
    <source>
        <dbReference type="Pfam" id="PF04909"/>
    </source>
</evidence>
<dbReference type="EMBL" id="FNEK01000035">
    <property type="protein sequence ID" value="SDK26066.1"/>
    <property type="molecule type" value="Genomic_DNA"/>
</dbReference>
<dbReference type="Proteomes" id="UP000199382">
    <property type="component" value="Unassembled WGS sequence"/>
</dbReference>
<gene>
    <name evidence="3" type="ORF">SAMN04488026_103539</name>
</gene>
<sequence>MTVVDIHPHIISEDTDRYPITPLAGKRSEWSAKRSVTVEKMIESMDAAGVDKAAIVHSSTTYGFNCEYAADAVATYPDRFTGVFSVNVLEPDATEAMLKWYDQGMTGMRIFTRGSTFKEPWLALDDPRIFPCYELAGEKQISVAMNPTNHEFDQLETILKAFPQVSFVLDHLGKTDFTDGTPFAAAEPLWRLAQYANLHLKVATKNFVQAKDGKATSESVFGRLVSEFGANRIAWGSNFPAAKGNLPELVAIARDGLSALSDVDQEWILGKTALKLYPALASEKAAAD</sequence>
<dbReference type="InterPro" id="IPR006680">
    <property type="entry name" value="Amidohydro-rel"/>
</dbReference>
<dbReference type="GO" id="GO:0016831">
    <property type="term" value="F:carboxy-lyase activity"/>
    <property type="evidence" value="ECO:0007669"/>
    <property type="project" value="InterPro"/>
</dbReference>
<dbReference type="SUPFAM" id="SSF51556">
    <property type="entry name" value="Metallo-dependent hydrolases"/>
    <property type="match status" value="1"/>
</dbReference>
<dbReference type="Pfam" id="PF04909">
    <property type="entry name" value="Amidohydro_2"/>
    <property type="match status" value="1"/>
</dbReference>
<evidence type="ECO:0000256" key="1">
    <source>
        <dbReference type="ARBA" id="ARBA00023239"/>
    </source>
</evidence>
<proteinExistence type="predicted"/>
<keyword evidence="1" id="KW-0456">Lyase</keyword>
<reference evidence="3 4" key="1">
    <citation type="submission" date="2016-10" db="EMBL/GenBank/DDBJ databases">
        <authorList>
            <person name="de Groot N.N."/>
        </authorList>
    </citation>
    <scope>NUCLEOTIDE SEQUENCE [LARGE SCALE GENOMIC DNA]</scope>
    <source>
        <strain evidence="3 4">DSM 25294</strain>
    </source>
</reference>
<evidence type="ECO:0000313" key="3">
    <source>
        <dbReference type="EMBL" id="SDK26066.1"/>
    </source>
</evidence>
<dbReference type="STRING" id="571298.SAMN04488026_103539"/>
<dbReference type="OrthoDB" id="9787654at2"/>
<protein>
    <submittedName>
        <fullName evidence="3">Predicted metal-dependent hydrolase, TIM-barrel fold</fullName>
    </submittedName>
</protein>
<organism evidence="3 4">
    <name type="scientific">Aliiruegeria lutimaris</name>
    <dbReference type="NCBI Taxonomy" id="571298"/>
    <lineage>
        <taxon>Bacteria</taxon>
        <taxon>Pseudomonadati</taxon>
        <taxon>Pseudomonadota</taxon>
        <taxon>Alphaproteobacteria</taxon>
        <taxon>Rhodobacterales</taxon>
        <taxon>Roseobacteraceae</taxon>
        <taxon>Aliiruegeria</taxon>
    </lineage>
</organism>
<dbReference type="PANTHER" id="PTHR21240">
    <property type="entry name" value="2-AMINO-3-CARBOXYLMUCONATE-6-SEMIALDEHYDE DECARBOXYLASE"/>
    <property type="match status" value="1"/>
</dbReference>
<dbReference type="AlphaFoldDB" id="A0A1G9AFE3"/>
<keyword evidence="4" id="KW-1185">Reference proteome</keyword>
<dbReference type="Gene3D" id="3.20.20.140">
    <property type="entry name" value="Metal-dependent hydrolases"/>
    <property type="match status" value="1"/>
</dbReference>
<keyword evidence="3" id="KW-0378">Hydrolase</keyword>
<dbReference type="PANTHER" id="PTHR21240:SF19">
    <property type="entry name" value="CATALYTIC_ HYDROLASE"/>
    <property type="match status" value="1"/>
</dbReference>
<accession>A0A1G9AFE3</accession>
<dbReference type="InterPro" id="IPR032466">
    <property type="entry name" value="Metal_Hydrolase"/>
</dbReference>
<dbReference type="InterPro" id="IPR032465">
    <property type="entry name" value="ACMSD"/>
</dbReference>
<name>A0A1G9AFE3_9RHOB</name>
<evidence type="ECO:0000313" key="4">
    <source>
        <dbReference type="Proteomes" id="UP000199382"/>
    </source>
</evidence>